<dbReference type="PANTHER" id="PTHR43436:SF2">
    <property type="entry name" value="ARAC_XYLS FAMILY TRANSCRIPTIONAL REGULATOR"/>
    <property type="match status" value="1"/>
</dbReference>
<dbReference type="Gene3D" id="1.10.10.60">
    <property type="entry name" value="Homeodomain-like"/>
    <property type="match status" value="2"/>
</dbReference>
<dbReference type="AlphaFoldDB" id="A0A1H2Z8T3"/>
<dbReference type="InterPro" id="IPR018060">
    <property type="entry name" value="HTH_AraC"/>
</dbReference>
<dbReference type="PROSITE" id="PS01124">
    <property type="entry name" value="HTH_ARAC_FAMILY_2"/>
    <property type="match status" value="1"/>
</dbReference>
<dbReference type="GO" id="GO:0003700">
    <property type="term" value="F:DNA-binding transcription factor activity"/>
    <property type="evidence" value="ECO:0007669"/>
    <property type="project" value="InterPro"/>
</dbReference>
<dbReference type="GO" id="GO:0043565">
    <property type="term" value="F:sequence-specific DNA binding"/>
    <property type="evidence" value="ECO:0007669"/>
    <property type="project" value="InterPro"/>
</dbReference>
<evidence type="ECO:0000256" key="2">
    <source>
        <dbReference type="ARBA" id="ARBA00023163"/>
    </source>
</evidence>
<dbReference type="InterPro" id="IPR009057">
    <property type="entry name" value="Homeodomain-like_sf"/>
</dbReference>
<keyword evidence="2" id="KW-0804">Transcription</keyword>
<evidence type="ECO:0000313" key="4">
    <source>
        <dbReference type="EMBL" id="SDX13737.1"/>
    </source>
</evidence>
<accession>A0A1H2Z8T3</accession>
<reference evidence="5" key="1">
    <citation type="submission" date="2016-10" db="EMBL/GenBank/DDBJ databases">
        <authorList>
            <person name="Varghese N."/>
            <person name="Submissions S."/>
        </authorList>
    </citation>
    <scope>NUCLEOTIDE SEQUENCE [LARGE SCALE GENOMIC DNA]</scope>
    <source>
        <strain evidence="5">NRRL B-59562</strain>
    </source>
</reference>
<dbReference type="EMBL" id="FNNU01000003">
    <property type="protein sequence ID" value="SDX13737.1"/>
    <property type="molecule type" value="Genomic_DNA"/>
</dbReference>
<dbReference type="PANTHER" id="PTHR43436">
    <property type="entry name" value="ARAC-FAMILY TRANSCRIPTIONAL REGULATOR"/>
    <property type="match status" value="1"/>
</dbReference>
<protein>
    <submittedName>
        <fullName evidence="4">Transcriptional regulator, AraC family</fullName>
    </submittedName>
</protein>
<evidence type="ECO:0000259" key="3">
    <source>
        <dbReference type="PROSITE" id="PS01124"/>
    </source>
</evidence>
<dbReference type="Proteomes" id="UP000243778">
    <property type="component" value="Unassembled WGS sequence"/>
</dbReference>
<feature type="domain" description="HTH araC/xylS-type" evidence="3">
    <location>
        <begin position="195"/>
        <end position="293"/>
    </location>
</feature>
<dbReference type="Pfam" id="PF06719">
    <property type="entry name" value="AraC_N"/>
    <property type="match status" value="1"/>
</dbReference>
<dbReference type="SUPFAM" id="SSF46689">
    <property type="entry name" value="Homeodomain-like"/>
    <property type="match status" value="2"/>
</dbReference>
<organism evidence="4 5">
    <name type="scientific">Pseudomonas kuykendallii</name>
    <dbReference type="NCBI Taxonomy" id="1007099"/>
    <lineage>
        <taxon>Bacteria</taxon>
        <taxon>Pseudomonadati</taxon>
        <taxon>Pseudomonadota</taxon>
        <taxon>Gammaproteobacteria</taxon>
        <taxon>Pseudomonadales</taxon>
        <taxon>Pseudomonadaceae</taxon>
        <taxon>Pseudomonas</taxon>
    </lineage>
</organism>
<dbReference type="RefSeq" id="WP_245728171.1">
    <property type="nucleotide sequence ID" value="NZ_FNNU01000003.1"/>
</dbReference>
<name>A0A1H2Z8T3_9PSED</name>
<sequence>MSALTGIRTDMVALMRALAPDEGYNLTALPGVRFLRCNRPLTRTPVLYEPGVVIVCQGSKRGFLGGREYRYDAQHYLAVSVPVPFDMETAASEEEPLLAIYLQLDMAVAAELLLQLGEAAPPASAEAPASMMSSPLDQPLAEALLCLLKTLGSARDTRVLGPAQLREIYYRVLTGAQGAALRAAIDNREHFGRISAALQTIHQRYPEPLDIQRLATEASMSAATFHLHFKSVTATTPIQYLKSTRLHRARLLMLQKGVSAAQASYQVGYESPSHFGREFKRLFGLPPQQEVERLRATFSYPLAAEEAVYVASH</sequence>
<dbReference type="SMART" id="SM00342">
    <property type="entry name" value="HTH_ARAC"/>
    <property type="match status" value="1"/>
</dbReference>
<keyword evidence="5" id="KW-1185">Reference proteome</keyword>
<proteinExistence type="predicted"/>
<dbReference type="InterPro" id="IPR009594">
    <property type="entry name" value="Tscrpt_reg_HTH_AraC_N"/>
</dbReference>
<gene>
    <name evidence="4" type="ORF">SAMN05216287_2206</name>
</gene>
<evidence type="ECO:0000256" key="1">
    <source>
        <dbReference type="ARBA" id="ARBA00023015"/>
    </source>
</evidence>
<dbReference type="STRING" id="1007099.SAMN05216287_2206"/>
<evidence type="ECO:0000313" key="5">
    <source>
        <dbReference type="Proteomes" id="UP000243778"/>
    </source>
</evidence>
<dbReference type="Pfam" id="PF12833">
    <property type="entry name" value="HTH_18"/>
    <property type="match status" value="1"/>
</dbReference>
<keyword evidence="1" id="KW-0805">Transcription regulation</keyword>